<accession>A0A545U725</accession>
<dbReference type="AlphaFoldDB" id="A0A545U725"/>
<gene>
    <name evidence="1" type="ORF">FKG94_03110</name>
</gene>
<reference evidence="1 2" key="1">
    <citation type="submission" date="2019-06" db="EMBL/GenBank/DDBJ databases">
        <title>Whole genome sequence for Cellvibrionaceae sp. R142.</title>
        <authorList>
            <person name="Wang G."/>
        </authorList>
    </citation>
    <scope>NUCLEOTIDE SEQUENCE [LARGE SCALE GENOMIC DNA]</scope>
    <source>
        <strain evidence="1 2">R142</strain>
    </source>
</reference>
<organism evidence="1 2">
    <name type="scientific">Exilibacterium tricleocarpae</name>
    <dbReference type="NCBI Taxonomy" id="2591008"/>
    <lineage>
        <taxon>Bacteria</taxon>
        <taxon>Pseudomonadati</taxon>
        <taxon>Pseudomonadota</taxon>
        <taxon>Gammaproteobacteria</taxon>
        <taxon>Cellvibrionales</taxon>
        <taxon>Cellvibrionaceae</taxon>
        <taxon>Exilibacterium</taxon>
    </lineage>
</organism>
<comment type="caution">
    <text evidence="1">The sequence shown here is derived from an EMBL/GenBank/DDBJ whole genome shotgun (WGS) entry which is preliminary data.</text>
</comment>
<evidence type="ECO:0000313" key="1">
    <source>
        <dbReference type="EMBL" id="TQV85193.1"/>
    </source>
</evidence>
<sequence>MAFATTVKLGAGTRLYFENPAEPGVYKHLANALRIGQLGTQGEFVETTPISAEVREYIGGLKTPPTKQITFNHVPGNGNYQEFLGLVDNDETLNMRADYKSGDRGDFVLVTSGRIMEDPEGNTQLQQIVFGQQSGDVSWSEV</sequence>
<name>A0A545U725_9GAMM</name>
<keyword evidence="2" id="KW-1185">Reference proteome</keyword>
<dbReference type="RefSeq" id="WP_142902740.1">
    <property type="nucleotide sequence ID" value="NZ_ML660088.1"/>
</dbReference>
<dbReference type="Pfam" id="PF16460">
    <property type="entry name" value="Phage_TTP_11"/>
    <property type="match status" value="1"/>
</dbReference>
<protein>
    <recommendedName>
        <fullName evidence="3">Phage tail protein</fullName>
    </recommendedName>
</protein>
<evidence type="ECO:0000313" key="2">
    <source>
        <dbReference type="Proteomes" id="UP000319732"/>
    </source>
</evidence>
<dbReference type="InterPro" id="IPR032495">
    <property type="entry name" value="Phage_TTP_11"/>
</dbReference>
<dbReference type="OrthoDB" id="5703741at2"/>
<evidence type="ECO:0008006" key="3">
    <source>
        <dbReference type="Google" id="ProtNLM"/>
    </source>
</evidence>
<dbReference type="Gene3D" id="4.10.410.40">
    <property type="match status" value="1"/>
</dbReference>
<dbReference type="EMBL" id="VHSG01000004">
    <property type="protein sequence ID" value="TQV85193.1"/>
    <property type="molecule type" value="Genomic_DNA"/>
</dbReference>
<proteinExistence type="predicted"/>
<dbReference type="Proteomes" id="UP000319732">
    <property type="component" value="Unassembled WGS sequence"/>
</dbReference>